<feature type="signal peptide" evidence="1">
    <location>
        <begin position="1"/>
        <end position="20"/>
    </location>
</feature>
<sequence length="172" mass="18805">MKPKLIFFSILSLLVLSACGSNPGEQTEVHHDIHTSAGSTERMIQMPNGDIRETTASVKQLPSFLDVADEQMKAIYQLAANHAEILQWIPCYCGCGEAAGHRSNLNCFVASKEENVTLIWDDHGTRCQVCLETALISVQLAESGKSIEEIRSQIEQTYSSGFAAPTPTPLPQ</sequence>
<dbReference type="Pfam" id="PF13798">
    <property type="entry name" value="PCYCGC"/>
    <property type="match status" value="1"/>
</dbReference>
<dbReference type="RefSeq" id="WP_379893842.1">
    <property type="nucleotide sequence ID" value="NZ_CBCSCT010000027.1"/>
</dbReference>
<dbReference type="PROSITE" id="PS51257">
    <property type="entry name" value="PROKAR_LIPOPROTEIN"/>
    <property type="match status" value="1"/>
</dbReference>
<name>A0ABW1INC5_9BACL</name>
<reference evidence="3" key="1">
    <citation type="journal article" date="2019" name="Int. J. Syst. Evol. Microbiol.">
        <title>The Global Catalogue of Microorganisms (GCM) 10K type strain sequencing project: providing services to taxonomists for standard genome sequencing and annotation.</title>
        <authorList>
            <consortium name="The Broad Institute Genomics Platform"/>
            <consortium name="The Broad Institute Genome Sequencing Center for Infectious Disease"/>
            <person name="Wu L."/>
            <person name="Ma J."/>
        </authorList>
    </citation>
    <scope>NUCLEOTIDE SEQUENCE [LARGE SCALE GENOMIC DNA]</scope>
    <source>
        <strain evidence="3">CCM 8749</strain>
    </source>
</reference>
<proteinExistence type="predicted"/>
<evidence type="ECO:0000256" key="1">
    <source>
        <dbReference type="SAM" id="SignalP"/>
    </source>
</evidence>
<evidence type="ECO:0000313" key="2">
    <source>
        <dbReference type="EMBL" id="MFC5986514.1"/>
    </source>
</evidence>
<keyword evidence="3" id="KW-1185">Reference proteome</keyword>
<dbReference type="EMBL" id="JBHSQV010000110">
    <property type="protein sequence ID" value="MFC5986514.1"/>
    <property type="molecule type" value="Genomic_DNA"/>
</dbReference>
<organism evidence="2 3">
    <name type="scientific">Marinicrinis lubricantis</name>
    <dbReference type="NCBI Taxonomy" id="2086470"/>
    <lineage>
        <taxon>Bacteria</taxon>
        <taxon>Bacillati</taxon>
        <taxon>Bacillota</taxon>
        <taxon>Bacilli</taxon>
        <taxon>Bacillales</taxon>
        <taxon>Paenibacillaceae</taxon>
    </lineage>
</organism>
<dbReference type="Proteomes" id="UP001596250">
    <property type="component" value="Unassembled WGS sequence"/>
</dbReference>
<protein>
    <submittedName>
        <fullName evidence="2">PCYCGC motif-containing (Lipo)protein</fullName>
    </submittedName>
</protein>
<evidence type="ECO:0000313" key="3">
    <source>
        <dbReference type="Proteomes" id="UP001596250"/>
    </source>
</evidence>
<gene>
    <name evidence="2" type="ORF">ACFPXP_08745</name>
</gene>
<keyword evidence="1" id="KW-0732">Signal</keyword>
<dbReference type="InterPro" id="IPR025673">
    <property type="entry name" value="PCYCGC"/>
</dbReference>
<comment type="caution">
    <text evidence="2">The sequence shown here is derived from an EMBL/GenBank/DDBJ whole genome shotgun (WGS) entry which is preliminary data.</text>
</comment>
<feature type="chain" id="PRO_5046635650" evidence="1">
    <location>
        <begin position="21"/>
        <end position="172"/>
    </location>
</feature>
<accession>A0ABW1INC5</accession>